<dbReference type="Pfam" id="PF02727">
    <property type="entry name" value="Cu_amine_oxidN2"/>
    <property type="match status" value="1"/>
</dbReference>
<dbReference type="VEuPathDB" id="FungiDB:MAPG_00818"/>
<reference evidence="20" key="4">
    <citation type="journal article" date="2015" name="G3 (Bethesda)">
        <title>Genome sequences of three phytopathogenic species of the Magnaporthaceae family of fungi.</title>
        <authorList>
            <person name="Okagaki L.H."/>
            <person name="Nunes C.C."/>
            <person name="Sailsbery J."/>
            <person name="Clay B."/>
            <person name="Brown D."/>
            <person name="John T."/>
            <person name="Oh Y."/>
            <person name="Young N."/>
            <person name="Fitzgerald M."/>
            <person name="Haas B.J."/>
            <person name="Zeng Q."/>
            <person name="Young S."/>
            <person name="Adiconis X."/>
            <person name="Fan L."/>
            <person name="Levin J.Z."/>
            <person name="Mitchell T.K."/>
            <person name="Okubara P.A."/>
            <person name="Farman M.L."/>
            <person name="Kohn L.M."/>
            <person name="Birren B."/>
            <person name="Ma L.-J."/>
            <person name="Dean R.A."/>
        </authorList>
    </citation>
    <scope>NUCLEOTIDE SEQUENCE</scope>
    <source>
        <strain evidence="20">ATCC 64411 / 73-15</strain>
    </source>
</reference>
<comment type="cofactor">
    <cofactor evidence="15">
        <name>Cu cation</name>
        <dbReference type="ChEBI" id="CHEBI:23378"/>
    </cofactor>
    <text evidence="15">Contains 1 topaquinone per subunit.</text>
</comment>
<dbReference type="Pfam" id="PF02728">
    <property type="entry name" value="Cu_amine_oxidN3"/>
    <property type="match status" value="1"/>
</dbReference>
<dbReference type="STRING" id="644358.A0A0C4DM17"/>
<keyword evidence="9 15" id="KW-0186">Copper</keyword>
<evidence type="ECO:0000256" key="15">
    <source>
        <dbReference type="RuleBase" id="RU000672"/>
    </source>
</evidence>
<keyword evidence="10" id="KW-1015">Disulfide bond</keyword>
<evidence type="ECO:0000256" key="11">
    <source>
        <dbReference type="ARBA" id="ARBA00023211"/>
    </source>
</evidence>
<dbReference type="InterPro" id="IPR036460">
    <property type="entry name" value="Cu_amine_oxidase_C_sf"/>
</dbReference>
<evidence type="ECO:0000256" key="9">
    <source>
        <dbReference type="ARBA" id="ARBA00023008"/>
    </source>
</evidence>
<feature type="domain" description="Copper amine oxidase N3-terminal" evidence="18">
    <location>
        <begin position="100"/>
        <end position="201"/>
    </location>
</feature>
<comment type="subunit">
    <text evidence="5">Homodimer.</text>
</comment>
<proteinExistence type="inferred from homology"/>
<dbReference type="FunFam" id="3.10.450.40:FF:000019">
    <property type="entry name" value="Amine oxidase"/>
    <property type="match status" value="1"/>
</dbReference>
<dbReference type="Gene3D" id="2.70.98.20">
    <property type="entry name" value="Copper amine oxidase, catalytic domain"/>
    <property type="match status" value="1"/>
</dbReference>
<comment type="cofactor">
    <cofactor evidence="2">
        <name>Mn(2+)</name>
        <dbReference type="ChEBI" id="CHEBI:29035"/>
    </cofactor>
</comment>
<evidence type="ECO:0000256" key="13">
    <source>
        <dbReference type="PIRSR" id="PIRSR600269-50"/>
    </source>
</evidence>
<dbReference type="InterPro" id="IPR016182">
    <property type="entry name" value="Cu_amine_oxidase_N-reg"/>
</dbReference>
<keyword evidence="6 15" id="KW-0479">Metal-binding</keyword>
<keyword evidence="11" id="KW-0464">Manganese</keyword>
<reference evidence="19" key="3">
    <citation type="submission" date="2011-03" db="EMBL/GenBank/DDBJ databases">
        <title>Annotation of Magnaporthe poae ATCC 64411.</title>
        <authorList>
            <person name="Ma L.-J."/>
            <person name="Dead R."/>
            <person name="Young S.K."/>
            <person name="Zeng Q."/>
            <person name="Gargeya S."/>
            <person name="Fitzgerald M."/>
            <person name="Haas B."/>
            <person name="Abouelleil A."/>
            <person name="Alvarado L."/>
            <person name="Arachchi H.M."/>
            <person name="Berlin A."/>
            <person name="Brown A."/>
            <person name="Chapman S.B."/>
            <person name="Chen Z."/>
            <person name="Dunbar C."/>
            <person name="Freedman E."/>
            <person name="Gearin G."/>
            <person name="Gellesch M."/>
            <person name="Goldberg J."/>
            <person name="Griggs A."/>
            <person name="Gujja S."/>
            <person name="Heiman D."/>
            <person name="Howarth C."/>
            <person name="Larson L."/>
            <person name="Lui A."/>
            <person name="MacDonald P.J.P."/>
            <person name="Mehta T."/>
            <person name="Montmayeur A."/>
            <person name="Murphy C."/>
            <person name="Neiman D."/>
            <person name="Pearson M."/>
            <person name="Priest M."/>
            <person name="Roberts A."/>
            <person name="Saif S."/>
            <person name="Shea T."/>
            <person name="Shenoy N."/>
            <person name="Sisk P."/>
            <person name="Stolte C."/>
            <person name="Sykes S."/>
            <person name="Yandava C."/>
            <person name="Wortman J."/>
            <person name="Nusbaum C."/>
            <person name="Birren B."/>
        </authorList>
    </citation>
    <scope>NUCLEOTIDE SEQUENCE</scope>
    <source>
        <strain evidence="19">ATCC 64411</strain>
    </source>
</reference>
<evidence type="ECO:0000256" key="3">
    <source>
        <dbReference type="ARBA" id="ARBA00001947"/>
    </source>
</evidence>
<dbReference type="SUPFAM" id="SSF49998">
    <property type="entry name" value="Amine oxidase catalytic domain"/>
    <property type="match status" value="1"/>
</dbReference>
<dbReference type="GO" id="GO:0008131">
    <property type="term" value="F:primary methylamine oxidase activity"/>
    <property type="evidence" value="ECO:0007669"/>
    <property type="project" value="UniProtKB-EC"/>
</dbReference>
<evidence type="ECO:0000259" key="17">
    <source>
        <dbReference type="Pfam" id="PF02727"/>
    </source>
</evidence>
<dbReference type="InterPro" id="IPR015798">
    <property type="entry name" value="Cu_amine_oxidase_C"/>
</dbReference>
<keyword evidence="8 15" id="KW-0560">Oxidoreductase</keyword>
<dbReference type="AlphaFoldDB" id="A0A0C4DM17"/>
<dbReference type="Pfam" id="PF01179">
    <property type="entry name" value="Cu_amine_oxid"/>
    <property type="match status" value="1"/>
</dbReference>
<feature type="domain" description="Copper amine oxidase N2-terminal" evidence="17">
    <location>
        <begin position="10"/>
        <end position="93"/>
    </location>
</feature>
<dbReference type="Proteomes" id="UP000011715">
    <property type="component" value="Unassembled WGS sequence"/>
</dbReference>
<evidence type="ECO:0000313" key="20">
    <source>
        <dbReference type="EnsemblFungi" id="MAPG_00818T0"/>
    </source>
</evidence>
<feature type="active site" description="Proton acceptor" evidence="13">
    <location>
        <position position="304"/>
    </location>
</feature>
<dbReference type="NCBIfam" id="NF008559">
    <property type="entry name" value="PRK11504.1"/>
    <property type="match status" value="1"/>
</dbReference>
<evidence type="ECO:0000256" key="4">
    <source>
        <dbReference type="ARBA" id="ARBA00007983"/>
    </source>
</evidence>
<dbReference type="GO" id="GO:0048038">
    <property type="term" value="F:quinone binding"/>
    <property type="evidence" value="ECO:0007669"/>
    <property type="project" value="InterPro"/>
</dbReference>
<evidence type="ECO:0000256" key="7">
    <source>
        <dbReference type="ARBA" id="ARBA00022772"/>
    </source>
</evidence>
<sequence length="699" mass="77335">MGSTLVTAPHPFDPLTGDEIAAAISVVKKAHRDVRFNVVSLHEPRKAEMTAWLADPRSAPRPARVADGVVIAPGGKVFDGLVDLAACKITKWEHAEGEQPILMMDELQAVEHICRTDPKVIEQCELSGIPREDMHKVYCDPWTIGYDERHGSLVRLQQALMYYRPDIDDCQYQYPLDFCPIYDAGKKEIVHIDIPKVRRPLSKTPPVNYHPAAIEKQGGYRRDLKAIHITQPDGVSFSMNGRELEWQNWKFHIGFNYREGIVLNNITFNDKGKERPIFYRMSLAEMVVPYGNPEYPHQRKHAFDLGEYGAGYMTNSLSLGCDCKGSIHYLDATFPRADGSVETIKNAICIHEEDAGILFKHTDFRDNSTIVTRARKLVIQQVFTAANYEYAIQWIFHQDGTIQPEIKLTGILNTYAMNPGEDTLGWGTQVYPGVNAHNHQHLFCLRIDPNVDGPKNTVFAVDAVPSDAPVGSPENFYGNAFYARKTRLETTGQAKTDYDGGTSRTWDISNEGVLHPYSGKPSTYKLVSREVPGLLPKENSLVWKRAGFARHAVHVTKYRDDQLWPAGRHVPQTSGEPSRGLPEWIGDGSEPVANDDIVLWHTFGVVHFPAPEDFPVMPAEGMTLLLRPRNFFASNPVMDVPPSYASTPSQVLAGGGGGVFNATDAMSRLAFGSCGKASNGNGNGNGQGGNGCCASANGS</sequence>
<dbReference type="Gene3D" id="3.10.450.40">
    <property type="match status" value="2"/>
</dbReference>
<comment type="cofactor">
    <cofactor evidence="1">
        <name>Cu cation</name>
        <dbReference type="ChEBI" id="CHEBI:23378"/>
    </cofactor>
</comment>
<gene>
    <name evidence="19" type="ORF">MAPG_00818</name>
</gene>
<evidence type="ECO:0000259" key="18">
    <source>
        <dbReference type="Pfam" id="PF02728"/>
    </source>
</evidence>
<dbReference type="EC" id="1.4.3.-" evidence="15"/>
<dbReference type="GO" id="GO:0009308">
    <property type="term" value="P:amine metabolic process"/>
    <property type="evidence" value="ECO:0007669"/>
    <property type="project" value="UniProtKB-UniRule"/>
</dbReference>
<dbReference type="eggNOG" id="KOG1186">
    <property type="taxonomic scope" value="Eukaryota"/>
</dbReference>
<dbReference type="FunFam" id="3.10.450.40:FF:000014">
    <property type="entry name" value="Peroxisomal primary amine oxidase"/>
    <property type="match status" value="1"/>
</dbReference>
<organism evidence="20 21">
    <name type="scientific">Magnaporthiopsis poae (strain ATCC 64411 / 73-15)</name>
    <name type="common">Kentucky bluegrass fungus</name>
    <name type="synonym">Magnaporthe poae</name>
    <dbReference type="NCBI Taxonomy" id="644358"/>
    <lineage>
        <taxon>Eukaryota</taxon>
        <taxon>Fungi</taxon>
        <taxon>Dikarya</taxon>
        <taxon>Ascomycota</taxon>
        <taxon>Pezizomycotina</taxon>
        <taxon>Sordariomycetes</taxon>
        <taxon>Sordariomycetidae</taxon>
        <taxon>Magnaporthales</taxon>
        <taxon>Magnaporthaceae</taxon>
        <taxon>Magnaporthiopsis</taxon>
    </lineage>
</organism>
<dbReference type="InterPro" id="IPR000269">
    <property type="entry name" value="Cu_amine_oxidase"/>
</dbReference>
<dbReference type="InterPro" id="IPR049947">
    <property type="entry name" value="Cu_Am_Ox_Cu-bd"/>
</dbReference>
<evidence type="ECO:0000313" key="19">
    <source>
        <dbReference type="EMBL" id="KLU81736.1"/>
    </source>
</evidence>
<comment type="cofactor">
    <cofactor evidence="3">
        <name>Zn(2+)</name>
        <dbReference type="ChEBI" id="CHEBI:29105"/>
    </cofactor>
</comment>
<reference evidence="21" key="2">
    <citation type="submission" date="2010-05" db="EMBL/GenBank/DDBJ databases">
        <title>The genome sequence of Magnaporthe poae strain ATCC 64411.</title>
        <authorList>
            <person name="Ma L.-J."/>
            <person name="Dead R."/>
            <person name="Young S."/>
            <person name="Zeng Q."/>
            <person name="Koehrsen M."/>
            <person name="Alvarado L."/>
            <person name="Berlin A."/>
            <person name="Chapman S.B."/>
            <person name="Chen Z."/>
            <person name="Freedman E."/>
            <person name="Gellesch M."/>
            <person name="Goldberg J."/>
            <person name="Griggs A."/>
            <person name="Gujja S."/>
            <person name="Heilman E.R."/>
            <person name="Heiman D."/>
            <person name="Hepburn T."/>
            <person name="Howarth C."/>
            <person name="Jen D."/>
            <person name="Larson L."/>
            <person name="Mehta T."/>
            <person name="Neiman D."/>
            <person name="Pearson M."/>
            <person name="Roberts A."/>
            <person name="Saif S."/>
            <person name="Shea T."/>
            <person name="Shenoy N."/>
            <person name="Sisk P."/>
            <person name="Stolte C."/>
            <person name="Sykes S."/>
            <person name="Walk T."/>
            <person name="White J."/>
            <person name="Yandava C."/>
            <person name="Haas B."/>
            <person name="Nusbaum C."/>
            <person name="Birren B."/>
        </authorList>
    </citation>
    <scope>NUCLEOTIDE SEQUENCE [LARGE SCALE GENOMIC DNA]</scope>
    <source>
        <strain evidence="21">ATCC 64411 / 73-15</strain>
    </source>
</reference>
<evidence type="ECO:0000256" key="6">
    <source>
        <dbReference type="ARBA" id="ARBA00022723"/>
    </source>
</evidence>
<dbReference type="GO" id="GO:0005507">
    <property type="term" value="F:copper ion binding"/>
    <property type="evidence" value="ECO:0007669"/>
    <property type="project" value="InterPro"/>
</dbReference>
<dbReference type="PROSITE" id="PS01164">
    <property type="entry name" value="COPPER_AMINE_OXID_1"/>
    <property type="match status" value="1"/>
</dbReference>
<dbReference type="PANTHER" id="PTHR10638">
    <property type="entry name" value="COPPER AMINE OXIDASE"/>
    <property type="match status" value="1"/>
</dbReference>
<evidence type="ECO:0000256" key="2">
    <source>
        <dbReference type="ARBA" id="ARBA00001936"/>
    </source>
</evidence>
<keyword evidence="7 13" id="KW-0801">TPQ</keyword>
<dbReference type="EnsemblFungi" id="MAPG_00818T0">
    <property type="protein sequence ID" value="MAPG_00818T0"/>
    <property type="gene ID" value="MAPG_00818"/>
</dbReference>
<dbReference type="EMBL" id="GL876966">
    <property type="protein sequence ID" value="KLU81736.1"/>
    <property type="molecule type" value="Genomic_DNA"/>
</dbReference>
<reference evidence="20" key="5">
    <citation type="submission" date="2015-06" db="UniProtKB">
        <authorList>
            <consortium name="EnsemblFungi"/>
        </authorList>
    </citation>
    <scope>IDENTIFICATION</scope>
    <source>
        <strain evidence="20">ATCC 64411</strain>
    </source>
</reference>
<comment type="similarity">
    <text evidence="4 15">Belongs to the copper/topaquinone oxidase family.</text>
</comment>
<dbReference type="PANTHER" id="PTHR10638:SF86">
    <property type="entry name" value="COPPER AMINE OXIDASE 1-RELATED"/>
    <property type="match status" value="1"/>
</dbReference>
<evidence type="ECO:0000256" key="14">
    <source>
        <dbReference type="PIRSR" id="PIRSR600269-51"/>
    </source>
</evidence>
<evidence type="ECO:0000259" key="16">
    <source>
        <dbReference type="Pfam" id="PF01179"/>
    </source>
</evidence>
<dbReference type="InterPro" id="IPR015800">
    <property type="entry name" value="Cu_amine_oxidase_N2"/>
</dbReference>
<dbReference type="PROSITE" id="PS01165">
    <property type="entry name" value="COPPER_AMINE_OXID_2"/>
    <property type="match status" value="1"/>
</dbReference>
<evidence type="ECO:0000256" key="10">
    <source>
        <dbReference type="ARBA" id="ARBA00023157"/>
    </source>
</evidence>
<evidence type="ECO:0000256" key="8">
    <source>
        <dbReference type="ARBA" id="ARBA00023002"/>
    </source>
</evidence>
<evidence type="ECO:0000313" key="21">
    <source>
        <dbReference type="Proteomes" id="UP000011715"/>
    </source>
</evidence>
<feature type="active site" description="Schiff-base intermediate with substrate; via topaquinone" evidence="13">
    <location>
        <position position="388"/>
    </location>
</feature>
<evidence type="ECO:0000256" key="12">
    <source>
        <dbReference type="ARBA" id="ARBA00048032"/>
    </source>
</evidence>
<feature type="modified residue" description="2',4',5'-topaquinone" evidence="14">
    <location>
        <position position="388"/>
    </location>
</feature>
<name>A0A0C4DM17_MAGP6</name>
<evidence type="ECO:0000256" key="5">
    <source>
        <dbReference type="ARBA" id="ARBA00011738"/>
    </source>
</evidence>
<reference evidence="19" key="1">
    <citation type="submission" date="2010-05" db="EMBL/GenBank/DDBJ databases">
        <title>The Genome Sequence of Magnaporthe poae strain ATCC 64411.</title>
        <authorList>
            <consortium name="The Broad Institute Genome Sequencing Platform"/>
            <consortium name="Broad Institute Genome Sequencing Center for Infectious Disease"/>
            <person name="Ma L.-J."/>
            <person name="Dead R."/>
            <person name="Young S."/>
            <person name="Zeng Q."/>
            <person name="Koehrsen M."/>
            <person name="Alvarado L."/>
            <person name="Berlin A."/>
            <person name="Chapman S.B."/>
            <person name="Chen Z."/>
            <person name="Freedman E."/>
            <person name="Gellesch M."/>
            <person name="Goldberg J."/>
            <person name="Griggs A."/>
            <person name="Gujja S."/>
            <person name="Heilman E.R."/>
            <person name="Heiman D."/>
            <person name="Hepburn T."/>
            <person name="Howarth C."/>
            <person name="Jen D."/>
            <person name="Larson L."/>
            <person name="Mehta T."/>
            <person name="Neiman D."/>
            <person name="Pearson M."/>
            <person name="Roberts A."/>
            <person name="Saif S."/>
            <person name="Shea T."/>
            <person name="Shenoy N."/>
            <person name="Sisk P."/>
            <person name="Stolte C."/>
            <person name="Sykes S."/>
            <person name="Walk T."/>
            <person name="White J."/>
            <person name="Yandava C."/>
            <person name="Haas B."/>
            <person name="Nusbaum C."/>
            <person name="Birren B."/>
        </authorList>
    </citation>
    <scope>NUCLEOTIDE SEQUENCE</scope>
    <source>
        <strain evidence="19">ATCC 64411</strain>
    </source>
</reference>
<feature type="domain" description="Copper amine oxidase catalytic" evidence="16">
    <location>
        <begin position="227"/>
        <end position="638"/>
    </location>
</feature>
<dbReference type="SUPFAM" id="SSF54416">
    <property type="entry name" value="Amine oxidase N-terminal region"/>
    <property type="match status" value="2"/>
</dbReference>
<dbReference type="OrthoDB" id="5379943at2759"/>
<keyword evidence="21" id="KW-1185">Reference proteome</keyword>
<dbReference type="InterPro" id="IPR049948">
    <property type="entry name" value="Cu_Am_ox_TPQ-bd"/>
</dbReference>
<comment type="PTM">
    <text evidence="14 15">Topaquinone (TPQ) is generated by copper-dependent autoxidation of a specific tyrosyl residue.</text>
</comment>
<dbReference type="OMA" id="VHVGFNY"/>
<accession>A0A0C4DM17</accession>
<dbReference type="FunFam" id="2.70.98.20:FF:000001">
    <property type="entry name" value="Amine oxidase"/>
    <property type="match status" value="1"/>
</dbReference>
<dbReference type="EMBL" id="ADBL01000190">
    <property type="status" value="NOT_ANNOTATED_CDS"/>
    <property type="molecule type" value="Genomic_DNA"/>
</dbReference>
<protein>
    <recommendedName>
        <fullName evidence="15">Amine oxidase</fullName>
        <ecNumber evidence="15">1.4.3.-</ecNumber>
    </recommendedName>
</protein>
<evidence type="ECO:0000256" key="1">
    <source>
        <dbReference type="ARBA" id="ARBA00001935"/>
    </source>
</evidence>
<dbReference type="InterPro" id="IPR015802">
    <property type="entry name" value="Cu_amine_oxidase_N3"/>
</dbReference>
<comment type="catalytic activity">
    <reaction evidence="12">
        <text>a primary methyl amine + O2 + H2O = an aldehyde + H2O2 + NH4(+)</text>
        <dbReference type="Rhea" id="RHEA:16153"/>
        <dbReference type="ChEBI" id="CHEBI:15377"/>
        <dbReference type="ChEBI" id="CHEBI:15379"/>
        <dbReference type="ChEBI" id="CHEBI:16240"/>
        <dbReference type="ChEBI" id="CHEBI:17478"/>
        <dbReference type="ChEBI" id="CHEBI:28938"/>
        <dbReference type="ChEBI" id="CHEBI:228804"/>
        <dbReference type="EC" id="1.4.3.21"/>
    </reaction>
</comment>